<sequence>MIDEKAEFRGDNTPSNARTFSQVLSPNKHLSQAIDYHNIHELEYRGGCISQSRAPPRIKDQHPLTPTPQPGPWVAVRSVTRSECAISPPFPGLFRFQISGVYWWRFGEQRATGASEHYNCLYDSWLHATEETPLRKRGWVLQEHRLSPRTIHFATPIIWECRELTASEAEPTGISNGDKRKWPSKKIQLPAPRPQAMDLLDQWELAFSDFSECALTRPEDKLVAISGIARVIAAKLEDEYLGGIWRKYITNGLLWVTNSTLETREPSRSVSYIAPSWPWASVDGPILPFWDNQRLVGSFIELIEAKIIPLAGDPFGGKIFVWPISLMEELHEKRLDKPNSDVDSINSGSSSEHELDIAINLDDPMQTDWSNRTTYFLPVAEVENIHAVPNCFQGLLLQKTMSQVPNPNTPTMYERIGIGAAIKNVDSTKIAEKILLWNHPPWPAEELETIRLI</sequence>
<dbReference type="OrthoDB" id="3564057at2759"/>
<evidence type="ECO:0000313" key="1">
    <source>
        <dbReference type="EMBL" id="PMD41156.1"/>
    </source>
</evidence>
<dbReference type="AlphaFoldDB" id="A0A2J6RRK5"/>
<dbReference type="EMBL" id="KZ613944">
    <property type="protein sequence ID" value="PMD41156.1"/>
    <property type="molecule type" value="Genomic_DNA"/>
</dbReference>
<organism evidence="1 2">
    <name type="scientific">Hyaloscypha variabilis (strain UAMH 11265 / GT02V1 / F)</name>
    <name type="common">Meliniomyces variabilis</name>
    <dbReference type="NCBI Taxonomy" id="1149755"/>
    <lineage>
        <taxon>Eukaryota</taxon>
        <taxon>Fungi</taxon>
        <taxon>Dikarya</taxon>
        <taxon>Ascomycota</taxon>
        <taxon>Pezizomycotina</taxon>
        <taxon>Leotiomycetes</taxon>
        <taxon>Helotiales</taxon>
        <taxon>Hyaloscyphaceae</taxon>
        <taxon>Hyaloscypha</taxon>
        <taxon>Hyaloscypha variabilis</taxon>
    </lineage>
</organism>
<reference evidence="1 2" key="1">
    <citation type="submission" date="2016-04" db="EMBL/GenBank/DDBJ databases">
        <title>A degradative enzymes factory behind the ericoid mycorrhizal symbiosis.</title>
        <authorList>
            <consortium name="DOE Joint Genome Institute"/>
            <person name="Martino E."/>
            <person name="Morin E."/>
            <person name="Grelet G."/>
            <person name="Kuo A."/>
            <person name="Kohler A."/>
            <person name="Daghino S."/>
            <person name="Barry K."/>
            <person name="Choi C."/>
            <person name="Cichocki N."/>
            <person name="Clum A."/>
            <person name="Copeland A."/>
            <person name="Hainaut M."/>
            <person name="Haridas S."/>
            <person name="Labutti K."/>
            <person name="Lindquist E."/>
            <person name="Lipzen A."/>
            <person name="Khouja H.-R."/>
            <person name="Murat C."/>
            <person name="Ohm R."/>
            <person name="Olson A."/>
            <person name="Spatafora J."/>
            <person name="Veneault-Fourrey C."/>
            <person name="Henrissat B."/>
            <person name="Grigoriev I."/>
            <person name="Martin F."/>
            <person name="Perotto S."/>
        </authorList>
    </citation>
    <scope>NUCLEOTIDE SEQUENCE [LARGE SCALE GENOMIC DNA]</scope>
    <source>
        <strain evidence="1 2">F</strain>
    </source>
</reference>
<keyword evidence="2" id="KW-1185">Reference proteome</keyword>
<evidence type="ECO:0008006" key="3">
    <source>
        <dbReference type="Google" id="ProtNLM"/>
    </source>
</evidence>
<proteinExistence type="predicted"/>
<name>A0A2J6RRK5_HYAVF</name>
<dbReference type="STRING" id="1149755.A0A2J6RRK5"/>
<dbReference type="PANTHER" id="PTHR33112:SF10">
    <property type="entry name" value="TOL"/>
    <property type="match status" value="1"/>
</dbReference>
<gene>
    <name evidence="1" type="ORF">L207DRAFT_527816</name>
</gene>
<evidence type="ECO:0000313" key="2">
    <source>
        <dbReference type="Proteomes" id="UP000235786"/>
    </source>
</evidence>
<protein>
    <recommendedName>
        <fullName evidence="3">Heterokaryon incompatibility domain-containing protein</fullName>
    </recommendedName>
</protein>
<dbReference type="Proteomes" id="UP000235786">
    <property type="component" value="Unassembled WGS sequence"/>
</dbReference>
<dbReference type="PANTHER" id="PTHR33112">
    <property type="entry name" value="DOMAIN PROTEIN, PUTATIVE-RELATED"/>
    <property type="match status" value="1"/>
</dbReference>
<accession>A0A2J6RRK5</accession>